<evidence type="ECO:0000313" key="2">
    <source>
        <dbReference type="Proteomes" id="UP000541347"/>
    </source>
</evidence>
<dbReference type="SUPFAM" id="SSF82171">
    <property type="entry name" value="DPP6 N-terminal domain-like"/>
    <property type="match status" value="1"/>
</dbReference>
<proteinExistence type="predicted"/>
<name>A0ABW9ZD64_9HYPH</name>
<dbReference type="RefSeq" id="WP_161674014.1">
    <property type="nucleotide sequence ID" value="NZ_JAABLP010000001.1"/>
</dbReference>
<reference evidence="1 2" key="1">
    <citation type="submission" date="2020-01" db="EMBL/GenBank/DDBJ databases">
        <authorList>
            <person name="Peng S.Y."/>
            <person name="Li J."/>
            <person name="Wang M."/>
            <person name="Wang L."/>
            <person name="Wang C.Q."/>
            <person name="Wang J.R."/>
        </authorList>
    </citation>
    <scope>NUCLEOTIDE SEQUENCE [LARGE SCALE GENOMIC DNA]</scope>
    <source>
        <strain evidence="1 2">XCT-34</strain>
    </source>
</reference>
<dbReference type="EMBL" id="JAABLP010000001">
    <property type="protein sequence ID" value="NBN62779.1"/>
    <property type="molecule type" value="Genomic_DNA"/>
</dbReference>
<organism evidence="1 2">
    <name type="scientific">Pannonibacter tanglangensis</name>
    <dbReference type="NCBI Taxonomy" id="2750084"/>
    <lineage>
        <taxon>Bacteria</taxon>
        <taxon>Pseudomonadati</taxon>
        <taxon>Pseudomonadota</taxon>
        <taxon>Alphaproteobacteria</taxon>
        <taxon>Hyphomicrobiales</taxon>
        <taxon>Stappiaceae</taxon>
        <taxon>Pannonibacter</taxon>
    </lineage>
</organism>
<keyword evidence="2" id="KW-1185">Reference proteome</keyword>
<gene>
    <name evidence="1" type="ORF">GWI71_03710</name>
</gene>
<accession>A0ABW9ZD64</accession>
<sequence length="397" mass="42016">MDRIVELYSGSLTYAQLVAGVNLITPAVGETAIIRDLAVSCQNPIGIDFSIGPDLVASTYDTVRLTGSEVVPHGKSLRATGDLYFGPNRVHTLDSSSYRAFRRRTTFGIPQPSSALLTNEIAQTISPSFSNVPTFFCISPANHLYYAVQGGGSVIRKRTGNFNGADTNLTVGVAPVYDGTRYIYAWENGTSNLRRLDTQNDTITSISAPALLGSDSAVMSMSFIDGHLFVRRSHAGNDQMVLVNVTTGAAVIIGNDVDANTARLAAGIGRRRDGDYIAIVARTGSGIPNATWFNLGPVLGSAAAVSRGSVNINWLSVSDNGVGMVRNPLRADILVQASGANLSEISVESLGEVSRTLMQTNTIGFSGSVLPAYDTSLASNEMGTVRVRVTGILTTED</sequence>
<protein>
    <submittedName>
        <fullName evidence="1">Uncharacterized protein</fullName>
    </submittedName>
</protein>
<dbReference type="Proteomes" id="UP000541347">
    <property type="component" value="Unassembled WGS sequence"/>
</dbReference>
<comment type="caution">
    <text evidence="1">The sequence shown here is derived from an EMBL/GenBank/DDBJ whole genome shotgun (WGS) entry which is preliminary data.</text>
</comment>
<evidence type="ECO:0000313" key="1">
    <source>
        <dbReference type="EMBL" id="NBN62779.1"/>
    </source>
</evidence>